<sequence>LLGLALRTRVAVGAVDLPRAHWADVTGAGADTRDLADVDAAAAQAAAALADLGALGVTRDNFDALLGDLDVRFVVPIASGGALAALAPGGEHRRLAFDDAPEFGEALAAARLGEHAAAVRALKAGFEAAVPRRVLALYAADELARDLARPPPELGDVDDDDAAPDDAA</sequence>
<dbReference type="InterPro" id="IPR035983">
    <property type="entry name" value="Hect_E3_ubiquitin_ligase"/>
</dbReference>
<feature type="compositionally biased region" description="Acidic residues" evidence="2">
    <location>
        <begin position="155"/>
        <end position="168"/>
    </location>
</feature>
<reference evidence="4 5" key="1">
    <citation type="journal article" date="2011" name="Proc. Natl. Acad. Sci. U.S.A.">
        <title>Niche of harmful alga Aureococcus anophagefferens revealed through ecogenomics.</title>
        <authorList>
            <person name="Gobler C.J."/>
            <person name="Berry D.L."/>
            <person name="Dyhrman S.T."/>
            <person name="Wilhelm S.W."/>
            <person name="Salamov A."/>
            <person name="Lobanov A.V."/>
            <person name="Zhang Y."/>
            <person name="Collier J.L."/>
            <person name="Wurch L.L."/>
            <person name="Kustka A.B."/>
            <person name="Dill B.D."/>
            <person name="Shah M."/>
            <person name="VerBerkmoes N.C."/>
            <person name="Kuo A."/>
            <person name="Terry A."/>
            <person name="Pangilinan J."/>
            <person name="Lindquist E.A."/>
            <person name="Lucas S."/>
            <person name="Paulsen I.T."/>
            <person name="Hattenrath-Lehmann T.K."/>
            <person name="Talmage S.C."/>
            <person name="Walker E.A."/>
            <person name="Koch F."/>
            <person name="Burson A.M."/>
            <person name="Marcoval M.A."/>
            <person name="Tang Y.Z."/>
            <person name="Lecleir G.R."/>
            <person name="Coyne K.J."/>
            <person name="Berg G.M."/>
            <person name="Bertrand E.M."/>
            <person name="Saito M.A."/>
            <person name="Gladyshev V.N."/>
            <person name="Grigoriev I.V."/>
        </authorList>
    </citation>
    <scope>NUCLEOTIDE SEQUENCE [LARGE SCALE GENOMIC DNA]</scope>
    <source>
        <strain evidence="5">CCMP 1984</strain>
    </source>
</reference>
<dbReference type="InParanoid" id="F0YNY9"/>
<dbReference type="Gene3D" id="3.90.1750.10">
    <property type="entry name" value="Hect, E3 ligase catalytic domains"/>
    <property type="match status" value="1"/>
</dbReference>
<dbReference type="InterPro" id="IPR042469">
    <property type="entry name" value="HECTD3"/>
</dbReference>
<feature type="region of interest" description="Disordered" evidence="2">
    <location>
        <begin position="148"/>
        <end position="168"/>
    </location>
</feature>
<keyword evidence="1" id="KW-0833">Ubl conjugation pathway</keyword>
<dbReference type="AlphaFoldDB" id="F0YNY9"/>
<dbReference type="GeneID" id="20226682"/>
<feature type="domain" description="HECT" evidence="3">
    <location>
        <begin position="1"/>
        <end position="144"/>
    </location>
</feature>
<dbReference type="InterPro" id="IPR000569">
    <property type="entry name" value="HECT_dom"/>
</dbReference>
<organism evidence="5">
    <name type="scientific">Aureococcus anophagefferens</name>
    <name type="common">Harmful bloom alga</name>
    <dbReference type="NCBI Taxonomy" id="44056"/>
    <lineage>
        <taxon>Eukaryota</taxon>
        <taxon>Sar</taxon>
        <taxon>Stramenopiles</taxon>
        <taxon>Ochrophyta</taxon>
        <taxon>Pelagophyceae</taxon>
        <taxon>Pelagomonadales</taxon>
        <taxon>Pelagomonadaceae</taxon>
        <taxon>Aureococcus</taxon>
    </lineage>
</organism>
<dbReference type="PANTHER" id="PTHR46654">
    <property type="entry name" value="E3 UBIQUITIN-PROTEIN LIGASE HECTD3"/>
    <property type="match status" value="1"/>
</dbReference>
<dbReference type="SUPFAM" id="SSF56204">
    <property type="entry name" value="Hect, E3 ligase catalytic domain"/>
    <property type="match status" value="1"/>
</dbReference>
<dbReference type="RefSeq" id="XP_009042127.1">
    <property type="nucleotide sequence ID" value="XM_009043879.1"/>
</dbReference>
<dbReference type="Proteomes" id="UP000002729">
    <property type="component" value="Unassembled WGS sequence"/>
</dbReference>
<name>F0YNY9_AURAN</name>
<keyword evidence="5" id="KW-1185">Reference proteome</keyword>
<evidence type="ECO:0000313" key="4">
    <source>
        <dbReference type="EMBL" id="EGB03175.1"/>
    </source>
</evidence>
<dbReference type="Gene3D" id="3.30.2160.10">
    <property type="entry name" value="Hect, E3 ligase catalytic domain"/>
    <property type="match status" value="1"/>
</dbReference>
<evidence type="ECO:0000256" key="1">
    <source>
        <dbReference type="ARBA" id="ARBA00022786"/>
    </source>
</evidence>
<dbReference type="EMBL" id="GL833186">
    <property type="protein sequence ID" value="EGB03175.1"/>
    <property type="molecule type" value="Genomic_DNA"/>
</dbReference>
<protein>
    <recommendedName>
        <fullName evidence="3">HECT domain-containing protein</fullName>
    </recommendedName>
</protein>
<feature type="non-terminal residue" evidence="4">
    <location>
        <position position="1"/>
    </location>
</feature>
<evidence type="ECO:0000313" key="5">
    <source>
        <dbReference type="Proteomes" id="UP000002729"/>
    </source>
</evidence>
<dbReference type="PANTHER" id="PTHR46654:SF1">
    <property type="entry name" value="E3 UBIQUITIN-PROTEIN LIGASE HECTD3"/>
    <property type="match status" value="1"/>
</dbReference>
<accession>F0YNY9</accession>
<dbReference type="Pfam" id="PF00632">
    <property type="entry name" value="HECT"/>
    <property type="match status" value="1"/>
</dbReference>
<dbReference type="KEGG" id="aaf:AURANDRAFT_68238"/>
<evidence type="ECO:0000256" key="2">
    <source>
        <dbReference type="SAM" id="MobiDB-lite"/>
    </source>
</evidence>
<proteinExistence type="predicted"/>
<gene>
    <name evidence="4" type="ORF">AURANDRAFT_68238</name>
</gene>
<dbReference type="GO" id="GO:0004842">
    <property type="term" value="F:ubiquitin-protein transferase activity"/>
    <property type="evidence" value="ECO:0007669"/>
    <property type="project" value="InterPro"/>
</dbReference>
<evidence type="ECO:0000259" key="3">
    <source>
        <dbReference type="Pfam" id="PF00632"/>
    </source>
</evidence>